<dbReference type="AlphaFoldDB" id="S2ST58"/>
<dbReference type="InterPro" id="IPR010978">
    <property type="entry name" value="tRNA-bd_arm"/>
</dbReference>
<sequence>MGKKGPITGVLRGMKDLSAEERPKVGAFANKIRDDLSAVIEARK</sequence>
<comment type="caution">
    <text evidence="3">The sequence shown here is derived from an EMBL/GenBank/DDBJ whole genome shotgun (WGS) entry which is preliminary data.</text>
</comment>
<organism evidence="3 4">
    <name type="scientific">Lacticaseibacillus paracasei subsp. paracasei Lpp126</name>
    <dbReference type="NCBI Taxonomy" id="1256206"/>
    <lineage>
        <taxon>Bacteria</taxon>
        <taxon>Bacillati</taxon>
        <taxon>Bacillota</taxon>
        <taxon>Bacilli</taxon>
        <taxon>Lactobacillales</taxon>
        <taxon>Lactobacillaceae</taxon>
        <taxon>Lacticaseibacillus</taxon>
    </lineage>
</organism>
<protein>
    <submittedName>
        <fullName evidence="3">Phenylalanyl-tRNA ligase subunit alpha</fullName>
        <ecNumber evidence="3">6.1.1.20</ecNumber>
    </submittedName>
</protein>
<reference evidence="3 4" key="1">
    <citation type="journal article" date="2013" name="PLoS ONE">
        <title>Lactobacillus paracasei comparative genomics: towards species pan-genome definition and exploitation of diversity.</title>
        <authorList>
            <person name="Smokvina T."/>
            <person name="Wels M."/>
            <person name="Polka J."/>
            <person name="Chervaux C."/>
            <person name="Brisse S."/>
            <person name="Boekhorst J."/>
            <person name="van Hylckama Vlieg J.E."/>
            <person name="Siezen R.J."/>
        </authorList>
    </citation>
    <scope>NUCLEOTIDE SEQUENCE [LARGE SCALE GENOMIC DNA]</scope>
    <source>
        <strain evidence="3 4">Lpp126</strain>
    </source>
</reference>
<evidence type="ECO:0000313" key="4">
    <source>
        <dbReference type="Proteomes" id="UP000014243"/>
    </source>
</evidence>
<evidence type="ECO:0000259" key="2">
    <source>
        <dbReference type="Pfam" id="PF02912"/>
    </source>
</evidence>
<feature type="non-terminal residue" evidence="3">
    <location>
        <position position="44"/>
    </location>
</feature>
<dbReference type="InterPro" id="IPR004188">
    <property type="entry name" value="Phe-tRNA_ligase_II_N"/>
</dbReference>
<dbReference type="EC" id="6.1.1.20" evidence="3"/>
<dbReference type="SUPFAM" id="SSF46589">
    <property type="entry name" value="tRNA-binding arm"/>
    <property type="match status" value="1"/>
</dbReference>
<keyword evidence="3" id="KW-0436">Ligase</keyword>
<evidence type="ECO:0000256" key="1">
    <source>
        <dbReference type="ARBA" id="ARBA00022490"/>
    </source>
</evidence>
<feature type="domain" description="Phenylalanine-tRNA ligase class II N-terminal" evidence="2">
    <location>
        <begin position="1"/>
        <end position="44"/>
    </location>
</feature>
<dbReference type="GO" id="GO:0006432">
    <property type="term" value="P:phenylalanyl-tRNA aminoacylation"/>
    <property type="evidence" value="ECO:0007669"/>
    <property type="project" value="InterPro"/>
</dbReference>
<dbReference type="Proteomes" id="UP000014243">
    <property type="component" value="Unassembled WGS sequence"/>
</dbReference>
<dbReference type="Pfam" id="PF02912">
    <property type="entry name" value="Phe_tRNA-synt_N"/>
    <property type="match status" value="1"/>
</dbReference>
<dbReference type="GO" id="GO:0005524">
    <property type="term" value="F:ATP binding"/>
    <property type="evidence" value="ECO:0007669"/>
    <property type="project" value="InterPro"/>
</dbReference>
<name>S2ST58_LACPA</name>
<accession>S2ST58</accession>
<keyword evidence="1" id="KW-0963">Cytoplasm</keyword>
<dbReference type="GO" id="GO:0004826">
    <property type="term" value="F:phenylalanine-tRNA ligase activity"/>
    <property type="evidence" value="ECO:0007669"/>
    <property type="project" value="UniProtKB-EC"/>
</dbReference>
<gene>
    <name evidence="3" type="primary">pheS</name>
    <name evidence="3" type="ORF">Lpp126_02307</name>
</gene>
<evidence type="ECO:0000313" key="3">
    <source>
        <dbReference type="EMBL" id="EPC86901.1"/>
    </source>
</evidence>
<dbReference type="GO" id="GO:0005737">
    <property type="term" value="C:cytoplasm"/>
    <property type="evidence" value="ECO:0007669"/>
    <property type="project" value="InterPro"/>
</dbReference>
<dbReference type="EMBL" id="ANKC01000135">
    <property type="protein sequence ID" value="EPC86901.1"/>
    <property type="molecule type" value="Genomic_DNA"/>
</dbReference>
<proteinExistence type="predicted"/>